<dbReference type="Proteomes" id="UP000006900">
    <property type="component" value="Chromosome"/>
</dbReference>
<dbReference type="SUPFAM" id="SSF53300">
    <property type="entry name" value="vWA-like"/>
    <property type="match status" value="1"/>
</dbReference>
<evidence type="ECO:0000313" key="3">
    <source>
        <dbReference type="EMBL" id="CAR72167.1"/>
    </source>
</evidence>
<feature type="compositionally biased region" description="Low complexity" evidence="1">
    <location>
        <begin position="132"/>
        <end position="144"/>
    </location>
</feature>
<dbReference type="Pfam" id="PF13531">
    <property type="entry name" value="SBP_bac_11"/>
    <property type="match status" value="1"/>
</dbReference>
<dbReference type="EMBL" id="FM211192">
    <property type="protein sequence ID" value="CAR72167.1"/>
    <property type="molecule type" value="Genomic_DNA"/>
</dbReference>
<accession>A0A0H3MW04</accession>
<dbReference type="KEGG" id="mlb:MLBr02070"/>
<name>A0A0H3MW04_MYCLB</name>
<sequence>MTKLGAEFKPDQTRINRKAANTGMGRHSMPDPEDSIDQPSNQFAASGPDQSDEIDHGYQSRMGYPEPVFEPAATGSPSYRSYPHGAEHPADSTPEALDETIDYQSYWAEDRNEDLFVDGAADDHPDFPPRPAGSSTSSQAPTSLSHLFKASHRSVGKWQGGHRSDGGRRGVSIGVIATLVAVVVLVGAVIMWSFLGHILNNRKHQAAARCVGGHQTVAVVADPSIADYLQEFAQSYNASARPVGDHCMMVTVKPVGSEAALTGFNDSWPANLGDKPALWIPGSSISAARLAVTADQKTISESHSLVTSPVLLAVRPEFEQALANKGWAALPGLQTNPNSLADLNLPAWGSLRLALPMNGNSDATFLAGEAVATASVPAGAPAIQGVGAVRTLMSAQPKLADSTWAEAMSTLLKPGDVATAPVHAVITTEQQLFQRGQSLSDAKSALGSWLPHGPAPVADYPAVLLNGSWLTQEQAAAASEFARFVQKPDQLAKLAKAGFRVNGVTPPSSSVTSFAAVPSTVSVGDDGMRATLVEEMIQPSSGVAATIMLDQSMPTDEGGKTRLANVVAALDDKINAMPPTSVMGLWTFDGHKGQTEVTTGQLADPVNGQPRSAALTAALDKQYSSNGGAVSFTTLRMIYQEMLANYHVGQTNSVLVITAGPHTDQTLDGARLQDFIRTSADPAKPIAVNVIDFGTDPDQATWKAVAQISGGSYQNLSTSASLDLATAINTFLS</sequence>
<proteinExistence type="predicted"/>
<evidence type="ECO:0000256" key="1">
    <source>
        <dbReference type="SAM" id="MobiDB-lite"/>
    </source>
</evidence>
<keyword evidence="2" id="KW-0812">Transmembrane</keyword>
<keyword evidence="2" id="KW-0472">Membrane</keyword>
<feature type="region of interest" description="Disordered" evidence="1">
    <location>
        <begin position="118"/>
        <end position="144"/>
    </location>
</feature>
<evidence type="ECO:0000256" key="2">
    <source>
        <dbReference type="SAM" id="Phobius"/>
    </source>
</evidence>
<reference evidence="3 4" key="1">
    <citation type="journal article" date="2009" name="Nat. Genet.">
        <title>Comparative genomic and phylogeographic analysis of Mycobacterium leprae.</title>
        <authorList>
            <person name="Monot M."/>
            <person name="Honore N."/>
            <person name="Garnier T."/>
            <person name="Zidane N."/>
            <person name="Sherafi D."/>
            <person name="Paniz-Mondolfi A."/>
            <person name="Matsuoka M."/>
            <person name="Taylor G.M."/>
            <person name="Donoghue H.D."/>
            <person name="Bouwman A."/>
            <person name="Mays S."/>
            <person name="Watson C."/>
            <person name="Lockwood D."/>
            <person name="Khamispour A."/>
            <person name="Dowlati Y."/>
            <person name="Jianping S."/>
            <person name="Rea T.H."/>
            <person name="Vera-Cabrera L."/>
            <person name="Stefani M.M."/>
            <person name="Banu S."/>
            <person name="Macdonald M."/>
            <person name="Sapkota B.R."/>
            <person name="Spencer J.S."/>
            <person name="Thomas J."/>
            <person name="Harshman K."/>
            <person name="Singh P."/>
            <person name="Busso P."/>
            <person name="Gattiker A."/>
            <person name="Rougemont J."/>
            <person name="Brennan P.J."/>
            <person name="Cole S.T."/>
        </authorList>
    </citation>
    <scope>NUCLEOTIDE SEQUENCE [LARGE SCALE GENOMIC DNA]</scope>
    <source>
        <strain evidence="4">Br4923</strain>
    </source>
</reference>
<evidence type="ECO:0008006" key="5">
    <source>
        <dbReference type="Google" id="ProtNLM"/>
    </source>
</evidence>
<feature type="region of interest" description="Disordered" evidence="1">
    <location>
        <begin position="1"/>
        <end position="96"/>
    </location>
</feature>
<dbReference type="CDD" id="cd01456">
    <property type="entry name" value="vWA_ywmD_type"/>
    <property type="match status" value="1"/>
</dbReference>
<protein>
    <recommendedName>
        <fullName evidence="5">VWFA domain-containing protein</fullName>
    </recommendedName>
</protein>
<organism evidence="3 4">
    <name type="scientific">Mycobacterium leprae (strain Br4923)</name>
    <dbReference type="NCBI Taxonomy" id="561304"/>
    <lineage>
        <taxon>Bacteria</taxon>
        <taxon>Bacillati</taxon>
        <taxon>Actinomycetota</taxon>
        <taxon>Actinomycetes</taxon>
        <taxon>Mycobacteriales</taxon>
        <taxon>Mycobacteriaceae</taxon>
        <taxon>Mycobacterium</taxon>
    </lineage>
</organism>
<feature type="transmembrane region" description="Helical" evidence="2">
    <location>
        <begin position="171"/>
        <end position="195"/>
    </location>
</feature>
<dbReference type="InterPro" id="IPR036465">
    <property type="entry name" value="vWFA_dom_sf"/>
</dbReference>
<keyword evidence="2" id="KW-1133">Transmembrane helix</keyword>
<dbReference type="Gene3D" id="3.40.50.410">
    <property type="entry name" value="von Willebrand factor, type A domain"/>
    <property type="match status" value="1"/>
</dbReference>
<dbReference type="HOGENOM" id="CLU_018489_0_0_11"/>
<feature type="compositionally biased region" description="Basic and acidic residues" evidence="1">
    <location>
        <begin position="1"/>
        <end position="14"/>
    </location>
</feature>
<dbReference type="AlphaFoldDB" id="A0A0H3MW04"/>
<evidence type="ECO:0000313" key="4">
    <source>
        <dbReference type="Proteomes" id="UP000006900"/>
    </source>
</evidence>
<gene>
    <name evidence="3" type="ordered locus">MLBr02070</name>
</gene>